<dbReference type="OrthoDB" id="1435333at2759"/>
<dbReference type="AlphaFoldDB" id="A0A2Z6N1Q2"/>
<dbReference type="EMBL" id="DF973412">
    <property type="protein sequence ID" value="GAU29935.1"/>
    <property type="molecule type" value="Genomic_DNA"/>
</dbReference>
<name>A0A2Z6N1Q2_TRISU</name>
<accession>A0A2Z6N1Q2</accession>
<dbReference type="PANTHER" id="PTHR33116">
    <property type="entry name" value="REVERSE TRANSCRIPTASE ZINC-BINDING DOMAIN-CONTAINING PROTEIN-RELATED-RELATED"/>
    <property type="match status" value="1"/>
</dbReference>
<evidence type="ECO:0000313" key="2">
    <source>
        <dbReference type="Proteomes" id="UP000242715"/>
    </source>
</evidence>
<evidence type="ECO:0000313" key="1">
    <source>
        <dbReference type="EMBL" id="GAU29935.1"/>
    </source>
</evidence>
<protein>
    <submittedName>
        <fullName evidence="1">Uncharacterized protein</fullName>
    </submittedName>
</protein>
<organism evidence="1 2">
    <name type="scientific">Trifolium subterraneum</name>
    <name type="common">Subterranean clover</name>
    <dbReference type="NCBI Taxonomy" id="3900"/>
    <lineage>
        <taxon>Eukaryota</taxon>
        <taxon>Viridiplantae</taxon>
        <taxon>Streptophyta</taxon>
        <taxon>Embryophyta</taxon>
        <taxon>Tracheophyta</taxon>
        <taxon>Spermatophyta</taxon>
        <taxon>Magnoliopsida</taxon>
        <taxon>eudicotyledons</taxon>
        <taxon>Gunneridae</taxon>
        <taxon>Pentapetalae</taxon>
        <taxon>rosids</taxon>
        <taxon>fabids</taxon>
        <taxon>Fabales</taxon>
        <taxon>Fabaceae</taxon>
        <taxon>Papilionoideae</taxon>
        <taxon>50 kb inversion clade</taxon>
        <taxon>NPAAA clade</taxon>
        <taxon>Hologalegina</taxon>
        <taxon>IRL clade</taxon>
        <taxon>Trifolieae</taxon>
        <taxon>Trifolium</taxon>
    </lineage>
</organism>
<gene>
    <name evidence="1" type="ORF">TSUD_360500</name>
</gene>
<dbReference type="PANTHER" id="PTHR33116:SF78">
    <property type="entry name" value="OS12G0587133 PROTEIN"/>
    <property type="match status" value="1"/>
</dbReference>
<reference evidence="2" key="1">
    <citation type="journal article" date="2017" name="Front. Plant Sci.">
        <title>Climate Clever Clovers: New Paradigm to Reduce the Environmental Footprint of Ruminants by Breeding Low Methanogenic Forages Utilizing Haplotype Variation.</title>
        <authorList>
            <person name="Kaur P."/>
            <person name="Appels R."/>
            <person name="Bayer P.E."/>
            <person name="Keeble-Gagnere G."/>
            <person name="Wang J."/>
            <person name="Hirakawa H."/>
            <person name="Shirasawa K."/>
            <person name="Vercoe P."/>
            <person name="Stefanova K."/>
            <person name="Durmic Z."/>
            <person name="Nichols P."/>
            <person name="Revell C."/>
            <person name="Isobe S.N."/>
            <person name="Edwards D."/>
            <person name="Erskine W."/>
        </authorList>
    </citation>
    <scope>NUCLEOTIDE SEQUENCE [LARGE SCALE GENOMIC DNA]</scope>
    <source>
        <strain evidence="2">cv. Daliak</strain>
    </source>
</reference>
<sequence length="188" mass="21465">MPKLISPNQSAFIKGRQLVDGVVAVNEFIDLARKLKRDCFIFKVDFEKPYDIVSWSFLEYMMMHFGFDLKWHNWIRAFEGLSSSIRRAEEIGMFKDFKVRINGLSVSHLQYADDTIFLGEASVENLWTLKTILCCFEMASGLKVNYVKSSVIGVNVSSDFLNLAERFLHCSVGSIPFTYLELPVGANP</sequence>
<proteinExistence type="predicted"/>
<keyword evidence="2" id="KW-1185">Reference proteome</keyword>
<dbReference type="Proteomes" id="UP000242715">
    <property type="component" value="Unassembled WGS sequence"/>
</dbReference>